<name>A0A1I6YTR6_9FLAO</name>
<evidence type="ECO:0000313" key="2">
    <source>
        <dbReference type="Proteomes" id="UP000236454"/>
    </source>
</evidence>
<evidence type="ECO:0008006" key="3">
    <source>
        <dbReference type="Google" id="ProtNLM"/>
    </source>
</evidence>
<dbReference type="InterPro" id="IPR021246">
    <property type="entry name" value="DUF2797"/>
</dbReference>
<sequence length="269" mass="31148">MFTGQVFKMKVELLEEVAYTLNLHHNEEIHSIAMNDYIGKRIRLRYDGDIHCIKCGKKTKTSFGQGFCYPCFTSAPEAAECIIRPELCRAHLGEGRDPEWEERNHNQPHFVYLAATDVVKVGVTRDHQIPTRWIDQGASSAIRLAHTPNRYLAGVLEVALKDHFTDKTNWRKMLKNDIDESIDLEEVKWELEEQLPSDLTEYFSDDDEIVEINYPVLAYPEKVKSLGFDKQPVIEGELKGIKGQYLLFDDNRVLNMRKHTGYIISFEEI</sequence>
<dbReference type="AlphaFoldDB" id="A0A1I6YTR6"/>
<dbReference type="RefSeq" id="WP_170853686.1">
    <property type="nucleotide sequence ID" value="NZ_FPAS01000001.1"/>
</dbReference>
<accession>A0A1I6YTR6</accession>
<gene>
    <name evidence="1" type="ORF">SAMN05216474_1152</name>
</gene>
<dbReference type="EMBL" id="FPAS01000001">
    <property type="protein sequence ID" value="SFT53601.1"/>
    <property type="molecule type" value="Genomic_DNA"/>
</dbReference>
<protein>
    <recommendedName>
        <fullName evidence="3">DUF2797 domain-containing protein</fullName>
    </recommendedName>
</protein>
<reference evidence="1 2" key="1">
    <citation type="submission" date="2016-10" db="EMBL/GenBank/DDBJ databases">
        <authorList>
            <person name="de Groot N.N."/>
        </authorList>
    </citation>
    <scope>NUCLEOTIDE SEQUENCE [LARGE SCALE GENOMIC DNA]</scope>
    <source>
        <strain evidence="1 2">CGMCC 1.7005</strain>
    </source>
</reference>
<dbReference type="Proteomes" id="UP000236454">
    <property type="component" value="Unassembled WGS sequence"/>
</dbReference>
<dbReference type="Pfam" id="PF10977">
    <property type="entry name" value="DUF2797"/>
    <property type="match status" value="1"/>
</dbReference>
<organism evidence="1 2">
    <name type="scientific">Lishizhenia tianjinensis</name>
    <dbReference type="NCBI Taxonomy" id="477690"/>
    <lineage>
        <taxon>Bacteria</taxon>
        <taxon>Pseudomonadati</taxon>
        <taxon>Bacteroidota</taxon>
        <taxon>Flavobacteriia</taxon>
        <taxon>Flavobacteriales</taxon>
        <taxon>Crocinitomicaceae</taxon>
        <taxon>Lishizhenia</taxon>
    </lineage>
</organism>
<evidence type="ECO:0000313" key="1">
    <source>
        <dbReference type="EMBL" id="SFT53601.1"/>
    </source>
</evidence>
<dbReference type="STRING" id="477690.SAMN05216474_1152"/>
<proteinExistence type="predicted"/>
<keyword evidence="2" id="KW-1185">Reference proteome</keyword>